<evidence type="ECO:0000256" key="1">
    <source>
        <dbReference type="ARBA" id="ARBA00022801"/>
    </source>
</evidence>
<dbReference type="Gene3D" id="3.60.15.10">
    <property type="entry name" value="Ribonuclease Z/Hydroxyacylglutathione hydrolase-like"/>
    <property type="match status" value="1"/>
</dbReference>
<dbReference type="AlphaFoldDB" id="A0A223HXB2"/>
<dbReference type="Pfam" id="PF07521">
    <property type="entry name" value="RMMBL"/>
    <property type="match status" value="1"/>
</dbReference>
<dbReference type="PANTHER" id="PTHR11203:SF37">
    <property type="entry name" value="INTEGRATOR COMPLEX SUBUNIT 11"/>
    <property type="match status" value="1"/>
</dbReference>
<reference evidence="4 5" key="1">
    <citation type="submission" date="2016-08" db="EMBL/GenBank/DDBJ databases">
        <title>A novel genetic cassette of butanologenic Thermoanaerobacterium thermosaccharolyticum that directly convert cellulose to butanol.</title>
        <authorList>
            <person name="Li T."/>
            <person name="He J."/>
        </authorList>
    </citation>
    <scope>NUCLEOTIDE SEQUENCE [LARGE SCALE GENOMIC DNA]</scope>
    <source>
        <strain evidence="4 5">TG57</strain>
    </source>
</reference>
<dbReference type="PANTHER" id="PTHR11203">
    <property type="entry name" value="CLEAVAGE AND POLYADENYLATION SPECIFICITY FACTOR FAMILY MEMBER"/>
    <property type="match status" value="1"/>
</dbReference>
<dbReference type="GO" id="GO:0004521">
    <property type="term" value="F:RNA endonuclease activity"/>
    <property type="evidence" value="ECO:0007669"/>
    <property type="project" value="TreeGrafter"/>
</dbReference>
<dbReference type="RefSeq" id="WP_094397055.1">
    <property type="nucleotide sequence ID" value="NZ_CP016893.1"/>
</dbReference>
<protein>
    <submittedName>
        <fullName evidence="4">RNA-metabolising metallo-beta-lactamase</fullName>
    </submittedName>
</protein>
<proteinExistence type="predicted"/>
<evidence type="ECO:0000259" key="2">
    <source>
        <dbReference type="SMART" id="SM00849"/>
    </source>
</evidence>
<feature type="domain" description="Beta-Casp" evidence="3">
    <location>
        <begin position="237"/>
        <end position="358"/>
    </location>
</feature>
<evidence type="ECO:0000259" key="3">
    <source>
        <dbReference type="SMART" id="SM01027"/>
    </source>
</evidence>
<gene>
    <name evidence="4" type="ORF">Thert_01006</name>
</gene>
<evidence type="ECO:0000313" key="4">
    <source>
        <dbReference type="EMBL" id="AST57120.1"/>
    </source>
</evidence>
<dbReference type="InterPro" id="IPR001279">
    <property type="entry name" value="Metallo-B-lactamas"/>
</dbReference>
<keyword evidence="1" id="KW-0378">Hydrolase</keyword>
<dbReference type="Pfam" id="PF10996">
    <property type="entry name" value="Beta-Casp"/>
    <property type="match status" value="1"/>
</dbReference>
<dbReference type="GO" id="GO:0016787">
    <property type="term" value="F:hydrolase activity"/>
    <property type="evidence" value="ECO:0007669"/>
    <property type="project" value="UniProtKB-KW"/>
</dbReference>
<dbReference type="CDD" id="cd16295">
    <property type="entry name" value="TTHA0252-CPSF-like_MBL-fold"/>
    <property type="match status" value="1"/>
</dbReference>
<dbReference type="SMART" id="SM01027">
    <property type="entry name" value="Beta-Casp"/>
    <property type="match status" value="1"/>
</dbReference>
<dbReference type="InterPro" id="IPR036866">
    <property type="entry name" value="RibonucZ/Hydroxyglut_hydro"/>
</dbReference>
<feature type="domain" description="Metallo-beta-lactamase" evidence="2">
    <location>
        <begin position="13"/>
        <end position="217"/>
    </location>
</feature>
<evidence type="ECO:0000313" key="5">
    <source>
        <dbReference type="Proteomes" id="UP000214975"/>
    </source>
</evidence>
<dbReference type="EMBL" id="CP016893">
    <property type="protein sequence ID" value="AST57120.1"/>
    <property type="molecule type" value="Genomic_DNA"/>
</dbReference>
<dbReference type="InterPro" id="IPR022712">
    <property type="entry name" value="Beta_Casp"/>
</dbReference>
<dbReference type="Pfam" id="PF00753">
    <property type="entry name" value="Lactamase_B"/>
    <property type="match status" value="1"/>
</dbReference>
<name>A0A223HXB2_THETR</name>
<dbReference type="Gene3D" id="3.40.50.10890">
    <property type="match status" value="1"/>
</dbReference>
<dbReference type="InterPro" id="IPR050698">
    <property type="entry name" value="MBL"/>
</dbReference>
<dbReference type="Proteomes" id="UP000214975">
    <property type="component" value="Chromosome"/>
</dbReference>
<dbReference type="SUPFAM" id="SSF56281">
    <property type="entry name" value="Metallo-hydrolase/oxidoreductase"/>
    <property type="match status" value="1"/>
</dbReference>
<organism evidence="4 5">
    <name type="scientific">Thermoanaerobacterium thermosaccharolyticum</name>
    <name type="common">Clostridium thermosaccharolyticum</name>
    <dbReference type="NCBI Taxonomy" id="1517"/>
    <lineage>
        <taxon>Bacteria</taxon>
        <taxon>Bacillati</taxon>
        <taxon>Bacillota</taxon>
        <taxon>Clostridia</taxon>
        <taxon>Thermoanaerobacterales</taxon>
        <taxon>Thermoanaerobacteraceae</taxon>
        <taxon>Thermoanaerobacterium</taxon>
    </lineage>
</organism>
<dbReference type="InterPro" id="IPR011108">
    <property type="entry name" value="RMMBL"/>
</dbReference>
<dbReference type="SMART" id="SM00849">
    <property type="entry name" value="Lactamase_B"/>
    <property type="match status" value="1"/>
</dbReference>
<sequence length="820" mass="92664">MKLYFCGGASEVGASCYLVNIDGKNILLDCGIRMSSSKDNLPDFQHIQENGGVDVIVISHAHMDHIGALPIISRIYPDAKIYMTHAAKDLTRVLLYDSLKIMEREAEIPAYAEIHVREMLNRIICHTPGHTFSPFLDADLKVTFYSAGHIAGAASIYIVGTEGSFFYSGDFSRFRQNTIEGASIPKLRPDVAFFESTYGDKLHANRELEESRLVEKIRDILKNGGKVLIPAFALGRAQEIILILKKAINKGMINSKVYVDGMVKDICRIYKLNPNYLRQNLAKKIFKGGEIFFDDNVMPVDRPEMREDIIKEPCVIVSSSGMLTGGPSQWYAEKLAGDEKNLIAITGYQDEESPGRRLLELTDEKSEDKKLKLTDKEIPVKCAVDKFGLSAHADMSEILSLVNNLHPKKVFLVHGDPDTINFLGKEIQKDIKSDVYVPFNGDAYDIDIDNPRKQLVRKPYPSMKMGEVLNEGNIEKLWRFVLDRIGADAALSVEDIAEIWGCMENTDALKDLLNNSVYFQPDKRRMFLYHAVLEEELKKEKDEGPMEVNQMLSLVDEYFTRESGLYKKGARFDEKIALLYFDFPDVAKYRYSHLFKEFEERTGWKVEINENINTSAINDVIYKLLPNVSVNKVSYKGADKLVSVKIDGEIEDIQEVKDKFYNETGLKLIVNGKDASVDTIGVVDKGSDKLEQNEALTIIDEAFKDLPHKPYKKSIKTSNGIKYIELTFISKVVGERYKEKIDELIKKTGWTIVVGSGCNQIEVINIAKRVFGEMGVKLKKNPSVYLDDMTVGISIDGDADDEIIKKIDDTLYDMTGLRLR</sequence>
<accession>A0A223HXB2</accession>